<dbReference type="InterPro" id="IPR054502">
    <property type="entry name" value="bHLH-TF_ACT-like_plant"/>
</dbReference>
<dbReference type="Gene3D" id="4.10.280.10">
    <property type="entry name" value="Helix-loop-helix DNA-binding domain"/>
    <property type="match status" value="1"/>
</dbReference>
<comment type="subcellular location">
    <subcellularLocation>
        <location evidence="1">Nucleus</location>
    </subcellularLocation>
</comment>
<evidence type="ECO:0000256" key="4">
    <source>
        <dbReference type="ARBA" id="ARBA00023125"/>
    </source>
</evidence>
<comment type="caution">
    <text evidence="8">The sequence shown here is derived from an EMBL/GenBank/DDBJ whole genome shotgun (WGS) entry which is preliminary data.</text>
</comment>
<reference evidence="8 9" key="1">
    <citation type="journal article" date="2022" name="Nat. Plants">
        <title>Genomes of leafy and leafless Platanthera orchids illuminate the evolution of mycoheterotrophy.</title>
        <authorList>
            <person name="Li M.H."/>
            <person name="Liu K.W."/>
            <person name="Li Z."/>
            <person name="Lu H.C."/>
            <person name="Ye Q.L."/>
            <person name="Zhang D."/>
            <person name="Wang J.Y."/>
            <person name="Li Y.F."/>
            <person name="Zhong Z.M."/>
            <person name="Liu X."/>
            <person name="Yu X."/>
            <person name="Liu D.K."/>
            <person name="Tu X.D."/>
            <person name="Liu B."/>
            <person name="Hao Y."/>
            <person name="Liao X.Y."/>
            <person name="Jiang Y.T."/>
            <person name="Sun W.H."/>
            <person name="Chen J."/>
            <person name="Chen Y.Q."/>
            <person name="Ai Y."/>
            <person name="Zhai J.W."/>
            <person name="Wu S.S."/>
            <person name="Zhou Z."/>
            <person name="Hsiao Y.Y."/>
            <person name="Wu W.L."/>
            <person name="Chen Y.Y."/>
            <person name="Lin Y.F."/>
            <person name="Hsu J.L."/>
            <person name="Li C.Y."/>
            <person name="Wang Z.W."/>
            <person name="Zhao X."/>
            <person name="Zhong W.Y."/>
            <person name="Ma X.K."/>
            <person name="Ma L."/>
            <person name="Huang J."/>
            <person name="Chen G.Z."/>
            <person name="Huang M.Z."/>
            <person name="Huang L."/>
            <person name="Peng D.H."/>
            <person name="Luo Y.B."/>
            <person name="Zou S.Q."/>
            <person name="Chen S.P."/>
            <person name="Lan S."/>
            <person name="Tsai W.C."/>
            <person name="Van de Peer Y."/>
            <person name="Liu Z.J."/>
        </authorList>
    </citation>
    <scope>NUCLEOTIDE SEQUENCE [LARGE SCALE GENOMIC DNA]</scope>
    <source>
        <strain evidence="8">Lor288</strain>
    </source>
</reference>
<dbReference type="PANTHER" id="PTHR46684:SF16">
    <property type="entry name" value="TRANSCRIPTION FACTOR BHLH67-LIKE ISOFORM X2"/>
    <property type="match status" value="1"/>
</dbReference>
<evidence type="ECO:0000256" key="2">
    <source>
        <dbReference type="ARBA" id="ARBA00005510"/>
    </source>
</evidence>
<keyword evidence="5" id="KW-0804">Transcription</keyword>
<evidence type="ECO:0000256" key="5">
    <source>
        <dbReference type="ARBA" id="ARBA00023163"/>
    </source>
</evidence>
<dbReference type="SUPFAM" id="SSF47459">
    <property type="entry name" value="HLH, helix-loop-helix DNA-binding domain"/>
    <property type="match status" value="1"/>
</dbReference>
<evidence type="ECO:0000259" key="7">
    <source>
        <dbReference type="PROSITE" id="PS50888"/>
    </source>
</evidence>
<name>A0ABR2M1A4_9ASPA</name>
<evidence type="ECO:0000313" key="9">
    <source>
        <dbReference type="Proteomes" id="UP001412067"/>
    </source>
</evidence>
<evidence type="ECO:0000256" key="1">
    <source>
        <dbReference type="ARBA" id="ARBA00004123"/>
    </source>
</evidence>
<dbReference type="InterPro" id="IPR011598">
    <property type="entry name" value="bHLH_dom"/>
</dbReference>
<evidence type="ECO:0000256" key="3">
    <source>
        <dbReference type="ARBA" id="ARBA00023015"/>
    </source>
</evidence>
<organism evidence="8 9">
    <name type="scientific">Platanthera guangdongensis</name>
    <dbReference type="NCBI Taxonomy" id="2320717"/>
    <lineage>
        <taxon>Eukaryota</taxon>
        <taxon>Viridiplantae</taxon>
        <taxon>Streptophyta</taxon>
        <taxon>Embryophyta</taxon>
        <taxon>Tracheophyta</taxon>
        <taxon>Spermatophyta</taxon>
        <taxon>Magnoliopsida</taxon>
        <taxon>Liliopsida</taxon>
        <taxon>Asparagales</taxon>
        <taxon>Orchidaceae</taxon>
        <taxon>Orchidoideae</taxon>
        <taxon>Orchideae</taxon>
        <taxon>Orchidinae</taxon>
        <taxon>Platanthera</taxon>
    </lineage>
</organism>
<proteinExistence type="inferred from homology"/>
<keyword evidence="9" id="KW-1185">Reference proteome</keyword>
<keyword evidence="4" id="KW-0238">DNA-binding</keyword>
<comment type="similarity">
    <text evidence="2">Belongs to the bHLH protein family.</text>
</comment>
<accession>A0ABR2M1A4</accession>
<dbReference type="Pfam" id="PF22754">
    <property type="entry name" value="bHLH-TF_ACT-like_plant"/>
    <property type="match status" value="1"/>
</dbReference>
<dbReference type="Proteomes" id="UP001412067">
    <property type="component" value="Unassembled WGS sequence"/>
</dbReference>
<dbReference type="EMBL" id="JBBWWR010000013">
    <property type="protein sequence ID" value="KAK8955604.1"/>
    <property type="molecule type" value="Genomic_DNA"/>
</dbReference>
<dbReference type="PROSITE" id="PS50888">
    <property type="entry name" value="BHLH"/>
    <property type="match status" value="1"/>
</dbReference>
<keyword evidence="6" id="KW-0539">Nucleus</keyword>
<dbReference type="InterPro" id="IPR044283">
    <property type="entry name" value="FAMA/SPEECHLESS/MUTE-like"/>
</dbReference>
<evidence type="ECO:0000313" key="8">
    <source>
        <dbReference type="EMBL" id="KAK8955604.1"/>
    </source>
</evidence>
<feature type="domain" description="BHLH" evidence="7">
    <location>
        <begin position="75"/>
        <end position="126"/>
    </location>
</feature>
<keyword evidence="3" id="KW-0805">Transcription regulation</keyword>
<dbReference type="InterPro" id="IPR036638">
    <property type="entry name" value="HLH_DNA-bd_sf"/>
</dbReference>
<dbReference type="SMART" id="SM00353">
    <property type="entry name" value="HLH"/>
    <property type="match status" value="1"/>
</dbReference>
<dbReference type="Pfam" id="PF00010">
    <property type="entry name" value="HLH"/>
    <property type="match status" value="1"/>
</dbReference>
<protein>
    <submittedName>
        <fullName evidence="8">Transcription factor bHLH70</fullName>
    </submittedName>
</protein>
<dbReference type="PANTHER" id="PTHR46684">
    <property type="entry name" value="TRANSCRIPTION FACTOR FAMA"/>
    <property type="match status" value="1"/>
</dbReference>
<gene>
    <name evidence="8" type="primary">BHLH70</name>
    <name evidence="8" type="ORF">KSP40_PGU014436</name>
</gene>
<sequence>MEKLHRDINSFCQLLEECMDSKQGLSSGFSAHEATFQREKIVQKASSFSPAAVERKRRKQTAVTNGGSVKAEAENQRITHIVVERNRRRLMNEHLVALRSIMPPSFVQRGDQASIVGGAIDFVKELEQMLYSLLAEKNCRLAAAATADEEEWSLPPASSCGFLVSPQYTGYSWGRRRGEEESEVDVEATAVQGHVNLKVAGRRRPGQLVRVIAAMEELRLTVLHLSITCLDAVSVLYSLNLKMEEECRLGSADEIATAVHRIFAHITTC</sequence>
<evidence type="ECO:0000256" key="6">
    <source>
        <dbReference type="ARBA" id="ARBA00023242"/>
    </source>
</evidence>